<dbReference type="CDD" id="cd16279">
    <property type="entry name" value="metallo-hydrolase-like_MBL-fold"/>
    <property type="match status" value="1"/>
</dbReference>
<dbReference type="Gene3D" id="3.60.15.10">
    <property type="entry name" value="Ribonuclease Z/Hydroxyacylglutathione hydrolase-like"/>
    <property type="match status" value="1"/>
</dbReference>
<accession>A0A653AGP1</accession>
<proteinExistence type="predicted"/>
<gene>
    <name evidence="3" type="ORF">TRIP_B50195</name>
</gene>
<dbReference type="EMBL" id="UPXX01000032">
    <property type="protein sequence ID" value="VBB47217.1"/>
    <property type="molecule type" value="Genomic_DNA"/>
</dbReference>
<dbReference type="SUPFAM" id="SSF56281">
    <property type="entry name" value="Metallo-hydrolase/oxidoreductase"/>
    <property type="match status" value="1"/>
</dbReference>
<sequence>MTELLFLGTGGAWRVPELNCDCFICREMRRRGESRGRTALLLKGERRLLIDCGPDISEQLSRHEIGGLDAVLITHEHGDHYLGLDELFSYKRTVPKGGYRSIPVYMTAPAWKIISRRFGYLVDLEVIRPVIVVPGCWERAADCAIFPFKTEHGAFAAGSVGYLIEVPESGGPPLRVVYPSDFMTLPDVPSELLQPDYLVMQSFWLHEPIRNRPHHMSLQRALDYIRLLNPRRETFLVHIGDGDFVPGDPANDMAKKVAPKDPLRAPNGGDPYPVPRCQAEWQQVVDRITADYGLPSRVTVAFDGLSRPL</sequence>
<evidence type="ECO:0000313" key="3">
    <source>
        <dbReference type="EMBL" id="VBB47217.1"/>
    </source>
</evidence>
<dbReference type="Pfam" id="PF12706">
    <property type="entry name" value="Lactamase_B_2"/>
    <property type="match status" value="1"/>
</dbReference>
<feature type="region of interest" description="Disordered" evidence="1">
    <location>
        <begin position="251"/>
        <end position="272"/>
    </location>
</feature>
<evidence type="ECO:0000256" key="1">
    <source>
        <dbReference type="SAM" id="MobiDB-lite"/>
    </source>
</evidence>
<name>A0A653AGP1_UNCDX</name>
<feature type="domain" description="Metallo-beta-lactamase" evidence="2">
    <location>
        <begin position="36"/>
        <end position="238"/>
    </location>
</feature>
<dbReference type="PANTHER" id="PTHR42663:SF6">
    <property type="entry name" value="HYDROLASE C777.06C-RELATED"/>
    <property type="match status" value="1"/>
</dbReference>
<dbReference type="InterPro" id="IPR001279">
    <property type="entry name" value="Metallo-B-lactamas"/>
</dbReference>
<organism evidence="3">
    <name type="scientific">Uncultured Desulfatiglans sp</name>
    <dbReference type="NCBI Taxonomy" id="1748965"/>
    <lineage>
        <taxon>Bacteria</taxon>
        <taxon>Pseudomonadati</taxon>
        <taxon>Thermodesulfobacteriota</taxon>
        <taxon>Desulfobacteria</taxon>
        <taxon>Desulfatiglandales</taxon>
        <taxon>Desulfatiglandaceae</taxon>
        <taxon>Desulfatiglans</taxon>
        <taxon>environmental samples</taxon>
    </lineage>
</organism>
<dbReference type="PANTHER" id="PTHR42663">
    <property type="entry name" value="HYDROLASE C777.06C-RELATED-RELATED"/>
    <property type="match status" value="1"/>
</dbReference>
<dbReference type="SMART" id="SM00849">
    <property type="entry name" value="Lactamase_B"/>
    <property type="match status" value="1"/>
</dbReference>
<protein>
    <submittedName>
        <fullName evidence="3">Metallo-beta-lactamase domain protein</fullName>
    </submittedName>
</protein>
<dbReference type="AlphaFoldDB" id="A0A653AGP1"/>
<reference evidence="3" key="1">
    <citation type="submission" date="2018-07" db="EMBL/GenBank/DDBJ databases">
        <authorList>
            <consortium name="Genoscope - CEA"/>
            <person name="William W."/>
        </authorList>
    </citation>
    <scope>NUCLEOTIDE SEQUENCE</scope>
    <source>
        <strain evidence="3">IK1</strain>
    </source>
</reference>
<evidence type="ECO:0000259" key="2">
    <source>
        <dbReference type="SMART" id="SM00849"/>
    </source>
</evidence>
<feature type="compositionally biased region" description="Basic and acidic residues" evidence="1">
    <location>
        <begin position="253"/>
        <end position="263"/>
    </location>
</feature>
<dbReference type="InterPro" id="IPR036866">
    <property type="entry name" value="RibonucZ/Hydroxyglut_hydro"/>
</dbReference>